<dbReference type="KEGG" id="cpra:CPter91_4637"/>
<sequence>MVEVEEQSAVWSDQNCKVPEMVLYCIRCSAGSNTKLK</sequence>
<proteinExistence type="predicted"/>
<protein>
    <submittedName>
        <fullName evidence="1">Uncharacterized protein</fullName>
    </submittedName>
</protein>
<evidence type="ECO:0000313" key="2">
    <source>
        <dbReference type="Proteomes" id="UP000074561"/>
    </source>
</evidence>
<dbReference type="Proteomes" id="UP000074561">
    <property type="component" value="Chromosome"/>
</dbReference>
<dbReference type="STRING" id="279113.CPter91_4637"/>
<dbReference type="EMBL" id="CP013234">
    <property type="protein sequence ID" value="AMP06936.1"/>
    <property type="molecule type" value="Genomic_DNA"/>
</dbReference>
<organism evidence="1 2">
    <name type="scientific">Collimonas pratensis</name>
    <dbReference type="NCBI Taxonomy" id="279113"/>
    <lineage>
        <taxon>Bacteria</taxon>
        <taxon>Pseudomonadati</taxon>
        <taxon>Pseudomonadota</taxon>
        <taxon>Betaproteobacteria</taxon>
        <taxon>Burkholderiales</taxon>
        <taxon>Oxalobacteraceae</taxon>
        <taxon>Collimonas</taxon>
    </lineage>
</organism>
<dbReference type="PATRIC" id="fig|279113.9.peg.4593"/>
<evidence type="ECO:0000313" key="1">
    <source>
        <dbReference type="EMBL" id="AMP06936.1"/>
    </source>
</evidence>
<dbReference type="AlphaFoldDB" id="A0A127QAC0"/>
<name>A0A127QAC0_9BURK</name>
<reference evidence="1 2" key="1">
    <citation type="submission" date="2015-11" db="EMBL/GenBank/DDBJ databases">
        <title>Exploring the genomic traits of fungus-feeding bacterial genus Collimonas.</title>
        <authorList>
            <person name="Song C."/>
            <person name="Schmidt R."/>
            <person name="de Jager V."/>
            <person name="Krzyzanowska D."/>
            <person name="Jongedijk E."/>
            <person name="Cankar K."/>
            <person name="Beekwilder J."/>
            <person name="van Veen A."/>
            <person name="de Boer W."/>
            <person name="van Veen J.A."/>
            <person name="Garbeva P."/>
        </authorList>
    </citation>
    <scope>NUCLEOTIDE SEQUENCE [LARGE SCALE GENOMIC DNA]</scope>
    <source>
        <strain evidence="1 2">Ter91</strain>
    </source>
</reference>
<gene>
    <name evidence="1" type="ORF">CPter91_4637</name>
</gene>
<accession>A0A127QAC0</accession>